<sequence>MAAASPGHTLPSPIRRPGSAMAARFHDFVAAPSFPCVGSKAALARGAIQMHEFAPLGDRANDASMLDARRPLTREPARG</sequence>
<evidence type="ECO:0000313" key="3">
    <source>
        <dbReference type="Proteomes" id="UP000599009"/>
    </source>
</evidence>
<organism evidence="2 3">
    <name type="scientific">Luteimonas terricola</name>
    <dbReference type="NCBI Taxonomy" id="645597"/>
    <lineage>
        <taxon>Bacteria</taxon>
        <taxon>Pseudomonadati</taxon>
        <taxon>Pseudomonadota</taxon>
        <taxon>Gammaproteobacteria</taxon>
        <taxon>Lysobacterales</taxon>
        <taxon>Lysobacteraceae</taxon>
        <taxon>Luteimonas</taxon>
    </lineage>
</organism>
<evidence type="ECO:0000256" key="1">
    <source>
        <dbReference type="SAM" id="MobiDB-lite"/>
    </source>
</evidence>
<dbReference type="EMBL" id="BMME01000001">
    <property type="protein sequence ID" value="GGK03651.1"/>
    <property type="molecule type" value="Genomic_DNA"/>
</dbReference>
<accession>A0ABQ2EBD9</accession>
<feature type="compositionally biased region" description="Basic and acidic residues" evidence="1">
    <location>
        <begin position="67"/>
        <end position="79"/>
    </location>
</feature>
<protein>
    <submittedName>
        <fullName evidence="2">Uncharacterized protein</fullName>
    </submittedName>
</protein>
<gene>
    <name evidence="2" type="ORF">GCM10011394_10790</name>
</gene>
<dbReference type="RefSeq" id="WP_132984981.1">
    <property type="nucleotide sequence ID" value="NZ_BMME01000001.1"/>
</dbReference>
<dbReference type="Proteomes" id="UP000599009">
    <property type="component" value="Unassembled WGS sequence"/>
</dbReference>
<feature type="region of interest" description="Disordered" evidence="1">
    <location>
        <begin position="59"/>
        <end position="79"/>
    </location>
</feature>
<reference evidence="3" key="1">
    <citation type="journal article" date="2019" name="Int. J. Syst. Evol. Microbiol.">
        <title>The Global Catalogue of Microorganisms (GCM) 10K type strain sequencing project: providing services to taxonomists for standard genome sequencing and annotation.</title>
        <authorList>
            <consortium name="The Broad Institute Genomics Platform"/>
            <consortium name="The Broad Institute Genome Sequencing Center for Infectious Disease"/>
            <person name="Wu L."/>
            <person name="Ma J."/>
        </authorList>
    </citation>
    <scope>NUCLEOTIDE SEQUENCE [LARGE SCALE GENOMIC DNA]</scope>
    <source>
        <strain evidence="3">CGMCC 1.8985</strain>
    </source>
</reference>
<comment type="caution">
    <text evidence="2">The sequence shown here is derived from an EMBL/GenBank/DDBJ whole genome shotgun (WGS) entry which is preliminary data.</text>
</comment>
<name>A0ABQ2EBD9_9GAMM</name>
<keyword evidence="3" id="KW-1185">Reference proteome</keyword>
<evidence type="ECO:0000313" key="2">
    <source>
        <dbReference type="EMBL" id="GGK03651.1"/>
    </source>
</evidence>
<proteinExistence type="predicted"/>